<dbReference type="OrthoDB" id="5022096at2759"/>
<comment type="similarity">
    <text evidence="5">Belongs to the SAT4 family.</text>
</comment>
<dbReference type="Proteomes" id="UP000235371">
    <property type="component" value="Unassembled WGS sequence"/>
</dbReference>
<evidence type="ECO:0000259" key="7">
    <source>
        <dbReference type="Pfam" id="PF20684"/>
    </source>
</evidence>
<feature type="transmembrane region" description="Helical" evidence="6">
    <location>
        <begin position="206"/>
        <end position="231"/>
    </location>
</feature>
<feature type="transmembrane region" description="Helical" evidence="6">
    <location>
        <begin position="95"/>
        <end position="112"/>
    </location>
</feature>
<feature type="transmembrane region" description="Helical" evidence="6">
    <location>
        <begin position="177"/>
        <end position="194"/>
    </location>
</feature>
<protein>
    <recommendedName>
        <fullName evidence="7">Rhodopsin domain-containing protein</fullName>
    </recommendedName>
</protein>
<evidence type="ECO:0000256" key="4">
    <source>
        <dbReference type="ARBA" id="ARBA00023136"/>
    </source>
</evidence>
<dbReference type="GeneID" id="36595651"/>
<feature type="domain" description="Rhodopsin" evidence="7">
    <location>
        <begin position="57"/>
        <end position="269"/>
    </location>
</feature>
<evidence type="ECO:0000256" key="2">
    <source>
        <dbReference type="ARBA" id="ARBA00022692"/>
    </source>
</evidence>
<evidence type="ECO:0000256" key="1">
    <source>
        <dbReference type="ARBA" id="ARBA00004141"/>
    </source>
</evidence>
<dbReference type="AlphaFoldDB" id="A0A2J6SH57"/>
<evidence type="ECO:0000256" key="6">
    <source>
        <dbReference type="SAM" id="Phobius"/>
    </source>
</evidence>
<keyword evidence="2 6" id="KW-0812">Transmembrane</keyword>
<dbReference type="InterPro" id="IPR052337">
    <property type="entry name" value="SAT4-like"/>
</dbReference>
<dbReference type="PANTHER" id="PTHR33048:SF167">
    <property type="entry name" value="INTEGRAL MEMBRANE PROTEIN"/>
    <property type="match status" value="1"/>
</dbReference>
<evidence type="ECO:0000313" key="8">
    <source>
        <dbReference type="EMBL" id="PMD50115.1"/>
    </source>
</evidence>
<dbReference type="PANTHER" id="PTHR33048">
    <property type="entry name" value="PTH11-LIKE INTEGRAL MEMBRANE PROTEIN (AFU_ORTHOLOGUE AFUA_5G11245)"/>
    <property type="match status" value="1"/>
</dbReference>
<reference evidence="8 9" key="1">
    <citation type="submission" date="2016-04" db="EMBL/GenBank/DDBJ databases">
        <title>A degradative enzymes factory behind the ericoid mycorrhizal symbiosis.</title>
        <authorList>
            <consortium name="DOE Joint Genome Institute"/>
            <person name="Martino E."/>
            <person name="Morin E."/>
            <person name="Grelet G."/>
            <person name="Kuo A."/>
            <person name="Kohler A."/>
            <person name="Daghino S."/>
            <person name="Barry K."/>
            <person name="Choi C."/>
            <person name="Cichocki N."/>
            <person name="Clum A."/>
            <person name="Copeland A."/>
            <person name="Hainaut M."/>
            <person name="Haridas S."/>
            <person name="Labutti K."/>
            <person name="Lindquist E."/>
            <person name="Lipzen A."/>
            <person name="Khouja H.-R."/>
            <person name="Murat C."/>
            <person name="Ohm R."/>
            <person name="Olson A."/>
            <person name="Spatafora J."/>
            <person name="Veneault-Fourrey C."/>
            <person name="Henrissat B."/>
            <person name="Grigoriev I."/>
            <person name="Martin F."/>
            <person name="Perotto S."/>
        </authorList>
    </citation>
    <scope>NUCLEOTIDE SEQUENCE [LARGE SCALE GENOMIC DNA]</scope>
    <source>
        <strain evidence="8 9">E</strain>
    </source>
</reference>
<dbReference type="InterPro" id="IPR049326">
    <property type="entry name" value="Rhodopsin_dom_fungi"/>
</dbReference>
<dbReference type="STRING" id="1095630.A0A2J6SH57"/>
<evidence type="ECO:0000256" key="3">
    <source>
        <dbReference type="ARBA" id="ARBA00022989"/>
    </source>
</evidence>
<dbReference type="GO" id="GO:0016020">
    <property type="term" value="C:membrane"/>
    <property type="evidence" value="ECO:0007669"/>
    <property type="project" value="UniProtKB-SubCell"/>
</dbReference>
<dbReference type="Pfam" id="PF20684">
    <property type="entry name" value="Fung_rhodopsin"/>
    <property type="match status" value="1"/>
</dbReference>
<name>A0A2J6SH57_9HELO</name>
<dbReference type="InParanoid" id="A0A2J6SH57"/>
<gene>
    <name evidence="8" type="ORF">K444DRAFT_669933</name>
</gene>
<evidence type="ECO:0000256" key="5">
    <source>
        <dbReference type="ARBA" id="ARBA00038359"/>
    </source>
</evidence>
<organism evidence="8 9">
    <name type="scientific">Hyaloscypha bicolor E</name>
    <dbReference type="NCBI Taxonomy" id="1095630"/>
    <lineage>
        <taxon>Eukaryota</taxon>
        <taxon>Fungi</taxon>
        <taxon>Dikarya</taxon>
        <taxon>Ascomycota</taxon>
        <taxon>Pezizomycotina</taxon>
        <taxon>Leotiomycetes</taxon>
        <taxon>Helotiales</taxon>
        <taxon>Hyaloscyphaceae</taxon>
        <taxon>Hyaloscypha</taxon>
        <taxon>Hyaloscypha bicolor</taxon>
    </lineage>
</organism>
<dbReference type="RefSeq" id="XP_024727019.1">
    <property type="nucleotide sequence ID" value="XM_024887575.1"/>
</dbReference>
<feature type="transmembrane region" description="Helical" evidence="6">
    <location>
        <begin position="20"/>
        <end position="41"/>
    </location>
</feature>
<keyword evidence="9" id="KW-1185">Reference proteome</keyword>
<proteinExistence type="inferred from homology"/>
<dbReference type="EMBL" id="KZ613913">
    <property type="protein sequence ID" value="PMD50115.1"/>
    <property type="molecule type" value="Genomic_DNA"/>
</dbReference>
<feature type="transmembrane region" description="Helical" evidence="6">
    <location>
        <begin position="53"/>
        <end position="75"/>
    </location>
</feature>
<evidence type="ECO:0000313" key="9">
    <source>
        <dbReference type="Proteomes" id="UP000235371"/>
    </source>
</evidence>
<feature type="transmembrane region" description="Helical" evidence="6">
    <location>
        <begin position="124"/>
        <end position="144"/>
    </location>
</feature>
<comment type="subcellular location">
    <subcellularLocation>
        <location evidence="1">Membrane</location>
        <topology evidence="1">Multi-pass membrane protein</topology>
    </subcellularLocation>
</comment>
<keyword evidence="4 6" id="KW-0472">Membrane</keyword>
<accession>A0A2J6SH57</accession>
<sequence length="380" mass="41430">MSMSLLPGASEPDINKGPQILGACGAVTTLALISVCSRIFVRVRMVNNPGPDALSLTGMGIIIPEVMNGAGRHSAHLDPAKATIGLKLNFITQPIYLWAITTVKTSIALFLLRIAPNKFYKKLLWGISAFLIIYTAVCFMTIVFQCKNLAVLWDFGVNTTCWTATTLRGLGYTNSSLNIFTDVLFAVLPVPMLWNVQINPRTKVSLICIMGLGVFACAAATVKLSFLVNYGKTGDFLWDSANLTIWTVTECNTGIVAACLPCLKPLFKRILEKSSWAYGSNKSDNKTNNYPLHSCGPRQTHGSLYQYSATTSHVTTKSLGNKIDGIGKNSSEESIWPLQSNAITKTMVVTVDRSGSRGHSEKTPWAKVDISPKRDIEDII</sequence>
<keyword evidence="3 6" id="KW-1133">Transmembrane helix</keyword>